<sequence length="83" mass="9336">MQSWQMQAAKARFSDVVKRAADDGPQEITVHGRPVAVVISRALFDRLSGSGESLVSFMRQSPLADQDDVVFERERSLPREVEF</sequence>
<gene>
    <name evidence="3" type="ORF">RUN215_v1_750016</name>
</gene>
<dbReference type="AlphaFoldDB" id="A0A0S4WZD1"/>
<organism evidence="3">
    <name type="scientific">Ralstonia solanacearum</name>
    <name type="common">Pseudomonas solanacearum</name>
    <dbReference type="NCBI Taxonomy" id="305"/>
    <lineage>
        <taxon>Bacteria</taxon>
        <taxon>Pseudomonadati</taxon>
        <taxon>Pseudomonadota</taxon>
        <taxon>Betaproteobacteria</taxon>
        <taxon>Burkholderiales</taxon>
        <taxon>Burkholderiaceae</taxon>
        <taxon>Ralstonia</taxon>
        <taxon>Ralstonia solanacearum species complex</taxon>
    </lineage>
</organism>
<name>A0A0S4WZD1_RALSL</name>
<comment type="function">
    <text evidence="2">Antitoxin component of a type II toxin-antitoxin (TA) system.</text>
</comment>
<dbReference type="EMBL" id="LN899820">
    <property type="protein sequence ID" value="CUV56347.1"/>
    <property type="molecule type" value="Genomic_DNA"/>
</dbReference>
<dbReference type="InterPro" id="IPR036165">
    <property type="entry name" value="YefM-like_sf"/>
</dbReference>
<dbReference type="Gene3D" id="3.40.1620.10">
    <property type="entry name" value="YefM-like domain"/>
    <property type="match status" value="1"/>
</dbReference>
<evidence type="ECO:0000256" key="1">
    <source>
        <dbReference type="ARBA" id="ARBA00009981"/>
    </source>
</evidence>
<proteinExistence type="inferred from homology"/>
<protein>
    <recommendedName>
        <fullName evidence="2">Antitoxin</fullName>
    </recommendedName>
</protein>
<evidence type="ECO:0000313" key="3">
    <source>
        <dbReference type="EMBL" id="CUV56347.1"/>
    </source>
</evidence>
<dbReference type="InterPro" id="IPR006442">
    <property type="entry name" value="Antitoxin_Phd/YefM"/>
</dbReference>
<dbReference type="Pfam" id="PF02604">
    <property type="entry name" value="PhdYeFM_antitox"/>
    <property type="match status" value="1"/>
</dbReference>
<dbReference type="SUPFAM" id="SSF143120">
    <property type="entry name" value="YefM-like"/>
    <property type="match status" value="1"/>
</dbReference>
<accession>A0A0S4WZD1</accession>
<dbReference type="NCBIfam" id="TIGR01552">
    <property type="entry name" value="phd_fam"/>
    <property type="match status" value="1"/>
</dbReference>
<dbReference type="PATRIC" id="fig|305.108.peg.398"/>
<evidence type="ECO:0000256" key="2">
    <source>
        <dbReference type="RuleBase" id="RU362080"/>
    </source>
</evidence>
<comment type="similarity">
    <text evidence="1 2">Belongs to the phD/YefM antitoxin family.</text>
</comment>
<reference evidence="3" key="1">
    <citation type="submission" date="2015-10" db="EMBL/GenBank/DDBJ databases">
        <authorList>
            <person name="Gilbert D.G."/>
        </authorList>
    </citation>
    <scope>NUCLEOTIDE SEQUENCE</scope>
    <source>
        <strain evidence="3">Phyl III-seqv23</strain>
    </source>
</reference>